<dbReference type="SUPFAM" id="SSF51735">
    <property type="entry name" value="NAD(P)-binding Rossmann-fold domains"/>
    <property type="match status" value="1"/>
</dbReference>
<sequence length="245" mass="26748">MSEDTAALVLGASGGLAQAIIGELMADPEIGTVIAISRSAAPENVSAGTVKPIWIETEYTEPAMAAVVEQLQSFAGRITRVVICHGILHSETLWPEKRLEDISAEALQSVFQANTVVPVLWLKLLHRLLKSKQRCVVAALSARVGSIGDNHLGGWYAYRSSKAALNMMLRTLSIEYGRRVKNVKIISFHPGTTDTALSKPFQASVPSDKLFTPEFVAERLCGIMNEAEIDGQLSYLDWDNKSIPW</sequence>
<dbReference type="EMBL" id="AAPI01000001">
    <property type="protein sequence ID" value="EAS48204.1"/>
    <property type="molecule type" value="Genomic_DNA"/>
</dbReference>
<dbReference type="PANTHER" id="PTHR43544:SF12">
    <property type="entry name" value="NAD(P)-BINDING ROSSMANN-FOLD SUPERFAMILY PROTEIN"/>
    <property type="match status" value="1"/>
</dbReference>
<evidence type="ECO:0000313" key="2">
    <source>
        <dbReference type="Proteomes" id="UP000005555"/>
    </source>
</evidence>
<dbReference type="InterPro" id="IPR036291">
    <property type="entry name" value="NAD(P)-bd_dom_sf"/>
</dbReference>
<dbReference type="OrthoDB" id="9785826at2"/>
<dbReference type="HOGENOM" id="CLU_010194_9_7_6"/>
<dbReference type="InterPro" id="IPR002347">
    <property type="entry name" value="SDR_fam"/>
</dbReference>
<dbReference type="Proteomes" id="UP000005555">
    <property type="component" value="Unassembled WGS sequence"/>
</dbReference>
<dbReference type="InterPro" id="IPR051468">
    <property type="entry name" value="Fungal_SecMetab_SDRs"/>
</dbReference>
<dbReference type="PRINTS" id="PR00081">
    <property type="entry name" value="GDHRDH"/>
</dbReference>
<dbReference type="PANTHER" id="PTHR43544">
    <property type="entry name" value="SHORT-CHAIN DEHYDROGENASE/REDUCTASE"/>
    <property type="match status" value="1"/>
</dbReference>
<dbReference type="GO" id="GO:0005737">
    <property type="term" value="C:cytoplasm"/>
    <property type="evidence" value="ECO:0007669"/>
    <property type="project" value="TreeGrafter"/>
</dbReference>
<proteinExistence type="predicted"/>
<reference evidence="1 2" key="1">
    <citation type="submission" date="2006-03" db="EMBL/GenBank/DDBJ databases">
        <authorList>
            <person name="Giovannoni S.J."/>
            <person name="Cho J.-C."/>
            <person name="Ferriera S."/>
            <person name="Johnson J."/>
            <person name="Kravitz S."/>
            <person name="Halpern A."/>
            <person name="Remington K."/>
            <person name="Beeson K."/>
            <person name="Tran B."/>
            <person name="Rogers Y.-H."/>
            <person name="Friedman R."/>
            <person name="Venter J.C."/>
        </authorList>
    </citation>
    <scope>NUCLEOTIDE SEQUENCE [LARGE SCALE GENOMIC DNA]</scope>
    <source>
        <strain evidence="1 2">HTCC2207</strain>
    </source>
</reference>
<dbReference type="eggNOG" id="COG1028">
    <property type="taxonomic scope" value="Bacteria"/>
</dbReference>
<gene>
    <name evidence="1" type="ORF">GB2207_10346</name>
</gene>
<name>Q1YU54_9GAMM</name>
<protein>
    <submittedName>
        <fullName evidence="1">Oxidoreductase, short-chain dehydrogenase/reductase family protein</fullName>
    </submittedName>
</protein>
<dbReference type="STRING" id="314287.GB2207_10346"/>
<comment type="caution">
    <text evidence="1">The sequence shown here is derived from an EMBL/GenBank/DDBJ whole genome shotgun (WGS) entry which is preliminary data.</text>
</comment>
<dbReference type="GO" id="GO:0016491">
    <property type="term" value="F:oxidoreductase activity"/>
    <property type="evidence" value="ECO:0007669"/>
    <property type="project" value="TreeGrafter"/>
</dbReference>
<dbReference type="Gene3D" id="3.40.50.720">
    <property type="entry name" value="NAD(P)-binding Rossmann-like Domain"/>
    <property type="match status" value="1"/>
</dbReference>
<organism evidence="1 2">
    <name type="scientific">gamma proteobacterium HTCC2207</name>
    <dbReference type="NCBI Taxonomy" id="314287"/>
    <lineage>
        <taxon>Bacteria</taxon>
        <taxon>Pseudomonadati</taxon>
        <taxon>Pseudomonadota</taxon>
        <taxon>Gammaproteobacteria</taxon>
        <taxon>Cellvibrionales</taxon>
        <taxon>Porticoccaceae</taxon>
        <taxon>SAR92 clade</taxon>
    </lineage>
</organism>
<evidence type="ECO:0000313" key="1">
    <source>
        <dbReference type="EMBL" id="EAS48204.1"/>
    </source>
</evidence>
<keyword evidence="2" id="KW-1185">Reference proteome</keyword>
<accession>Q1YU54</accession>
<dbReference type="AlphaFoldDB" id="Q1YU54"/>
<dbReference type="Pfam" id="PF00106">
    <property type="entry name" value="adh_short"/>
    <property type="match status" value="1"/>
</dbReference>